<reference evidence="5" key="1">
    <citation type="journal article" date="2016" name="Nature">
        <title>The genome of the seagrass Zostera marina reveals angiosperm adaptation to the sea.</title>
        <authorList>
            <person name="Olsen J.L."/>
            <person name="Rouze P."/>
            <person name="Verhelst B."/>
            <person name="Lin Y.-C."/>
            <person name="Bayer T."/>
            <person name="Collen J."/>
            <person name="Dattolo E."/>
            <person name="De Paoli E."/>
            <person name="Dittami S."/>
            <person name="Maumus F."/>
            <person name="Michel G."/>
            <person name="Kersting A."/>
            <person name="Lauritano C."/>
            <person name="Lohaus R."/>
            <person name="Toepel M."/>
            <person name="Tonon T."/>
            <person name="Vanneste K."/>
            <person name="Amirebrahimi M."/>
            <person name="Brakel J."/>
            <person name="Bostroem C."/>
            <person name="Chovatia M."/>
            <person name="Grimwood J."/>
            <person name="Jenkins J.W."/>
            <person name="Jueterbock A."/>
            <person name="Mraz A."/>
            <person name="Stam W.T."/>
            <person name="Tice H."/>
            <person name="Bornberg-Bauer E."/>
            <person name="Green P.J."/>
            <person name="Pearson G.A."/>
            <person name="Procaccini G."/>
            <person name="Duarte C.M."/>
            <person name="Schmutz J."/>
            <person name="Reusch T.B.H."/>
            <person name="Van de Peer Y."/>
        </authorList>
    </citation>
    <scope>NUCLEOTIDE SEQUENCE [LARGE SCALE GENOMIC DNA]</scope>
    <source>
        <strain evidence="5">cv. Finnish</strain>
    </source>
</reference>
<dbReference type="EMBL" id="LFYR01000612">
    <property type="protein sequence ID" value="KMZ72926.1"/>
    <property type="molecule type" value="Genomic_DNA"/>
</dbReference>
<dbReference type="PANTHER" id="PTHR31636">
    <property type="entry name" value="OSJNBA0084A10.13 PROTEIN-RELATED"/>
    <property type="match status" value="1"/>
</dbReference>
<feature type="region of interest" description="PFYRE" evidence="3">
    <location>
        <begin position="419"/>
        <end position="510"/>
    </location>
</feature>
<dbReference type="GO" id="GO:0005634">
    <property type="term" value="C:nucleus"/>
    <property type="evidence" value="ECO:0000318"/>
    <property type="project" value="GO_Central"/>
</dbReference>
<evidence type="ECO:0000256" key="2">
    <source>
        <dbReference type="ARBA" id="ARBA00023163"/>
    </source>
</evidence>
<accession>A0A0K9PV92</accession>
<dbReference type="OMA" id="EPNMTRD"/>
<dbReference type="AlphaFoldDB" id="A0A0K9PV92"/>
<comment type="caution">
    <text evidence="3">Lacks conserved residue(s) required for the propagation of feature annotation.</text>
</comment>
<proteinExistence type="inferred from homology"/>
<dbReference type="GO" id="GO:0043565">
    <property type="term" value="F:sequence-specific DNA binding"/>
    <property type="evidence" value="ECO:0000318"/>
    <property type="project" value="GO_Central"/>
</dbReference>
<evidence type="ECO:0000256" key="3">
    <source>
        <dbReference type="PROSITE-ProRule" id="PRU01191"/>
    </source>
</evidence>
<evidence type="ECO:0000313" key="4">
    <source>
        <dbReference type="EMBL" id="KMZ72926.1"/>
    </source>
</evidence>
<keyword evidence="5" id="KW-1185">Reference proteome</keyword>
<dbReference type="Proteomes" id="UP000036987">
    <property type="component" value="Unassembled WGS sequence"/>
</dbReference>
<dbReference type="Pfam" id="PF03514">
    <property type="entry name" value="GRAS"/>
    <property type="match status" value="1"/>
</dbReference>
<keyword evidence="2" id="KW-0804">Transcription</keyword>
<dbReference type="OrthoDB" id="1890360at2759"/>
<dbReference type="GO" id="GO:0006355">
    <property type="term" value="P:regulation of DNA-templated transcription"/>
    <property type="evidence" value="ECO:0000318"/>
    <property type="project" value="GO_Central"/>
</dbReference>
<sequence>MAYMCADSGNLMAIAQQVIQQKQQQQKHRQQQQMMAAAVSPFRMPSPWEDQQVFPSLVDDPFHPDDSASAATASASILHFAASVPDHSGFPISNFQDATASSTGVEDFESDEWMESLGNPWQESSGVGSDFPSVFLNDDFGSDLNRVFVNENPSNVKVTHNQQQLIPLQIQSWTTTPSVRPQSHSPLFSREQERPIIPDSVAVVRRQKPPPVQCTTPLLRSLLECARVVDNDPDLAAKSLIRIRESASDYGDPTERVAFYFAEALYSRVSEHHQLCSTSYNSLTSALPEEELTLCYKAFNEACPYSKFAHLTANQAILESTSSASKIHIIDFGIVQGVQWAALLQALATRSSGKPEKIRISGIAAACLGNNPSAALMTTGSRLRQFAELLDLEFEFEAVMTPLEKLSPSSFRIESDEFVAINFMLQLYNILGENKEVVSGVLHMMKSLEPKVVTLGEYEARLNGVGFLDRFSNALSFYSSIMESIEPAMERESSERVRVERVLVGRRIKRAVGISGDGKERMEEMNEWRVLMESCGFKPMKLSHYAVSQAKILLWNYNYSTKYSLVESSPAFLSIAWNERPLLTVSSWR</sequence>
<gene>
    <name evidence="4" type="ORF">ZOSMA_157G00020</name>
</gene>
<dbReference type="InterPro" id="IPR005202">
    <property type="entry name" value="TF_GRAS"/>
</dbReference>
<evidence type="ECO:0000313" key="5">
    <source>
        <dbReference type="Proteomes" id="UP000036987"/>
    </source>
</evidence>
<feature type="region of interest" description="SAW" evidence="3">
    <location>
        <begin position="513"/>
        <end position="589"/>
    </location>
</feature>
<name>A0A0K9PV92_ZOSMR</name>
<keyword evidence="1" id="KW-0805">Transcription regulation</keyword>
<protein>
    <submittedName>
        <fullName evidence="4">GRAS family transcription factor</fullName>
    </submittedName>
</protein>
<comment type="caution">
    <text evidence="4">The sequence shown here is derived from an EMBL/GenBank/DDBJ whole genome shotgun (WGS) entry which is preliminary data.</text>
</comment>
<feature type="region of interest" description="Leucine repeat II (LRII)" evidence="3">
    <location>
        <begin position="378"/>
        <end position="410"/>
    </location>
</feature>
<comment type="similarity">
    <text evidence="3">Belongs to the GRAS family.</text>
</comment>
<dbReference type="PROSITE" id="PS50985">
    <property type="entry name" value="GRAS"/>
    <property type="match status" value="1"/>
</dbReference>
<organism evidence="4 5">
    <name type="scientific">Zostera marina</name>
    <name type="common">Eelgrass</name>
    <dbReference type="NCBI Taxonomy" id="29655"/>
    <lineage>
        <taxon>Eukaryota</taxon>
        <taxon>Viridiplantae</taxon>
        <taxon>Streptophyta</taxon>
        <taxon>Embryophyta</taxon>
        <taxon>Tracheophyta</taxon>
        <taxon>Spermatophyta</taxon>
        <taxon>Magnoliopsida</taxon>
        <taxon>Liliopsida</taxon>
        <taxon>Zosteraceae</taxon>
        <taxon>Zostera</taxon>
    </lineage>
</organism>
<dbReference type="GO" id="GO:0003700">
    <property type="term" value="F:DNA-binding transcription factor activity"/>
    <property type="evidence" value="ECO:0000318"/>
    <property type="project" value="GO_Central"/>
</dbReference>
<feature type="short sequence motif" description="VHIID" evidence="3">
    <location>
        <begin position="327"/>
        <end position="331"/>
    </location>
</feature>
<evidence type="ECO:0000256" key="1">
    <source>
        <dbReference type="ARBA" id="ARBA00023015"/>
    </source>
</evidence>